<feature type="binding site" evidence="16">
    <location>
        <position position="339"/>
    </location>
    <ligand>
        <name>Zn(2+)</name>
        <dbReference type="ChEBI" id="CHEBI:29105"/>
        <label>1</label>
    </ligand>
</feature>
<dbReference type="InterPro" id="IPR036400">
    <property type="entry name" value="Cyt_B5-like_heme/steroid_sf"/>
</dbReference>
<evidence type="ECO:0000313" key="20">
    <source>
        <dbReference type="EMBL" id="KGG50130.1"/>
    </source>
</evidence>
<evidence type="ECO:0000256" key="15">
    <source>
        <dbReference type="PIRNR" id="PIRNR005149"/>
    </source>
</evidence>
<feature type="binding site" description="axial binding residue" evidence="17">
    <location>
        <position position="59"/>
    </location>
    <ligand>
        <name>heme</name>
        <dbReference type="ChEBI" id="CHEBI:30413"/>
    </ligand>
    <ligandPart>
        <name>Fe</name>
        <dbReference type="ChEBI" id="CHEBI:18248"/>
    </ligandPart>
</feature>
<keyword evidence="7 15" id="KW-0256">Endoplasmic reticulum</keyword>
<organism evidence="20 21">
    <name type="scientific">Mitosporidium daphniae</name>
    <dbReference type="NCBI Taxonomy" id="1485682"/>
    <lineage>
        <taxon>Eukaryota</taxon>
        <taxon>Fungi</taxon>
        <taxon>Fungi incertae sedis</taxon>
        <taxon>Microsporidia</taxon>
        <taxon>Mitosporidium</taxon>
    </lineage>
</organism>
<feature type="transmembrane region" description="Helical" evidence="18">
    <location>
        <begin position="175"/>
        <end position="197"/>
    </location>
</feature>
<evidence type="ECO:0000256" key="8">
    <source>
        <dbReference type="ARBA" id="ARBA00022832"/>
    </source>
</evidence>
<evidence type="ECO:0000259" key="19">
    <source>
        <dbReference type="Pfam" id="PF04116"/>
    </source>
</evidence>
<dbReference type="EMBL" id="JMKJ01000598">
    <property type="protein sequence ID" value="KGG50130.1"/>
    <property type="molecule type" value="Genomic_DNA"/>
</dbReference>
<dbReference type="PANTHER" id="PTHR12863:SF1">
    <property type="entry name" value="FATTY ACID 2-HYDROXYLASE"/>
    <property type="match status" value="1"/>
</dbReference>
<evidence type="ECO:0000256" key="17">
    <source>
        <dbReference type="PIRSR" id="PIRSR005149-50"/>
    </source>
</evidence>
<accession>A0A098VMD4</accession>
<comment type="pathway">
    <text evidence="3">Lipid metabolism.</text>
</comment>
<dbReference type="GO" id="GO:0080132">
    <property type="term" value="F:fatty acid 2-hydroxylase activity"/>
    <property type="evidence" value="ECO:0007669"/>
    <property type="project" value="InterPro"/>
</dbReference>
<gene>
    <name evidence="20" type="ORF">DI09_87p30</name>
</gene>
<feature type="transmembrane region" description="Helical" evidence="18">
    <location>
        <begin position="241"/>
        <end position="258"/>
    </location>
</feature>
<dbReference type="AlphaFoldDB" id="A0A098VMD4"/>
<feature type="binding site" evidence="16">
    <location>
        <position position="310"/>
    </location>
    <ligand>
        <name>Zn(2+)</name>
        <dbReference type="ChEBI" id="CHEBI:29105"/>
        <label>1</label>
    </ligand>
</feature>
<dbReference type="GO" id="GO:0006633">
    <property type="term" value="P:fatty acid biosynthetic process"/>
    <property type="evidence" value="ECO:0007669"/>
    <property type="project" value="UniProtKB-KW"/>
</dbReference>
<dbReference type="PANTHER" id="PTHR12863">
    <property type="entry name" value="FATTY ACID HYDROXYLASE"/>
    <property type="match status" value="1"/>
</dbReference>
<evidence type="ECO:0000256" key="7">
    <source>
        <dbReference type="ARBA" id="ARBA00022824"/>
    </source>
</evidence>
<protein>
    <recommendedName>
        <fullName evidence="15">Ceramide very long chain fatty acid hydroxylase</fullName>
        <ecNumber evidence="15">1.-.-.-</ecNumber>
    </recommendedName>
</protein>
<feature type="binding site" evidence="16">
    <location>
        <position position="255"/>
    </location>
    <ligand>
        <name>Zn(2+)</name>
        <dbReference type="ChEBI" id="CHEBI:29105"/>
        <label>1</label>
    </ligand>
</feature>
<keyword evidence="21" id="KW-1185">Reference proteome</keyword>
<dbReference type="Pfam" id="PF04116">
    <property type="entry name" value="FA_hydroxylase"/>
    <property type="match status" value="1"/>
</dbReference>
<evidence type="ECO:0000256" key="3">
    <source>
        <dbReference type="ARBA" id="ARBA00005189"/>
    </source>
</evidence>
<keyword evidence="14 15" id="KW-0275">Fatty acid biosynthesis</keyword>
<keyword evidence="9 16" id="KW-0862">Zinc</keyword>
<feature type="binding site" evidence="16">
    <location>
        <position position="251"/>
    </location>
    <ligand>
        <name>Zn(2+)</name>
        <dbReference type="ChEBI" id="CHEBI:29105"/>
        <label>1</label>
    </ligand>
</feature>
<evidence type="ECO:0000256" key="18">
    <source>
        <dbReference type="SAM" id="Phobius"/>
    </source>
</evidence>
<comment type="function">
    <text evidence="15">Ceramide hydroxylase involved in the hydroxylation of sphingolipid-associated very long chain fatty acids. Postulated to hydroxylate the very long chain fatty acid of dihydroceramides and phytoceramides at C-2.</text>
</comment>
<keyword evidence="4 15" id="KW-0444">Lipid biosynthesis</keyword>
<evidence type="ECO:0000256" key="4">
    <source>
        <dbReference type="ARBA" id="ARBA00022516"/>
    </source>
</evidence>
<comment type="similarity">
    <text evidence="15">Belongs to the sterol desaturase family. SCS7 subfamily.</text>
</comment>
<keyword evidence="10 18" id="KW-1133">Transmembrane helix</keyword>
<dbReference type="EC" id="1.-.-.-" evidence="15"/>
<keyword evidence="15 17" id="KW-0408">Iron</keyword>
<evidence type="ECO:0000256" key="13">
    <source>
        <dbReference type="ARBA" id="ARBA00023136"/>
    </source>
</evidence>
<dbReference type="RefSeq" id="XP_013236566.1">
    <property type="nucleotide sequence ID" value="XM_013381112.1"/>
</dbReference>
<dbReference type="VEuPathDB" id="MicrosporidiaDB:DI09_87p30"/>
<dbReference type="PIRSF" id="PIRSF005149">
    <property type="entry name" value="IPC-B_HD"/>
    <property type="match status" value="1"/>
</dbReference>
<dbReference type="GO" id="GO:0005789">
    <property type="term" value="C:endoplasmic reticulum membrane"/>
    <property type="evidence" value="ECO:0007669"/>
    <property type="project" value="UniProtKB-SubCell"/>
</dbReference>
<keyword evidence="13 15" id="KW-0472">Membrane</keyword>
<dbReference type="OrthoDB" id="260519at2759"/>
<feature type="binding site" evidence="16">
    <location>
        <position position="336"/>
    </location>
    <ligand>
        <name>Zn(2+)</name>
        <dbReference type="ChEBI" id="CHEBI:29105"/>
        <label>1</label>
    </ligand>
</feature>
<comment type="caution">
    <text evidence="20">The sequence shown here is derived from an EMBL/GenBank/DDBJ whole genome shotgun (WGS) entry which is preliminary data.</text>
</comment>
<feature type="binding site" evidence="16">
    <location>
        <position position="230"/>
    </location>
    <ligand>
        <name>Zn(2+)</name>
        <dbReference type="ChEBI" id="CHEBI:29105"/>
        <label>1</label>
    </ligand>
</feature>
<evidence type="ECO:0000256" key="2">
    <source>
        <dbReference type="ARBA" id="ARBA00004991"/>
    </source>
</evidence>
<keyword evidence="17" id="KW-0349">Heme</keyword>
<evidence type="ECO:0000256" key="14">
    <source>
        <dbReference type="ARBA" id="ARBA00023160"/>
    </source>
</evidence>
<comment type="subcellular location">
    <subcellularLocation>
        <location evidence="1">Endoplasmic reticulum membrane</location>
        <topology evidence="1">Multi-pass membrane protein</topology>
    </subcellularLocation>
</comment>
<feature type="domain" description="Fatty acid hydroxylase" evidence="19">
    <location>
        <begin position="212"/>
        <end position="361"/>
    </location>
</feature>
<keyword evidence="12 15" id="KW-0443">Lipid metabolism</keyword>
<dbReference type="Proteomes" id="UP000029725">
    <property type="component" value="Unassembled WGS sequence"/>
</dbReference>
<evidence type="ECO:0000313" key="21">
    <source>
        <dbReference type="Proteomes" id="UP000029725"/>
    </source>
</evidence>
<feature type="transmembrane region" description="Helical" evidence="18">
    <location>
        <begin position="264"/>
        <end position="282"/>
    </location>
</feature>
<evidence type="ECO:0000256" key="16">
    <source>
        <dbReference type="PIRSR" id="PIRSR005149-1"/>
    </source>
</evidence>
<reference evidence="20 21" key="1">
    <citation type="submission" date="2014-04" db="EMBL/GenBank/DDBJ databases">
        <title>A new species of microsporidia sheds light on the evolution of extreme parasitism.</title>
        <authorList>
            <person name="Haag K.L."/>
            <person name="James T.Y."/>
            <person name="Larsson R."/>
            <person name="Schaer T.M."/>
            <person name="Refardt D."/>
            <person name="Pombert J.-F."/>
            <person name="Ebert D."/>
        </authorList>
    </citation>
    <scope>NUCLEOTIDE SEQUENCE [LARGE SCALE GENOMIC DNA]</scope>
    <source>
        <strain evidence="20 21">UGP3</strain>
        <tissue evidence="20">Spores</tissue>
    </source>
</reference>
<dbReference type="SUPFAM" id="SSF55856">
    <property type="entry name" value="Cytochrome b5-like heme/steroid binding domain"/>
    <property type="match status" value="1"/>
</dbReference>
<evidence type="ECO:0000256" key="10">
    <source>
        <dbReference type="ARBA" id="ARBA00022989"/>
    </source>
</evidence>
<comment type="cofactor">
    <cofactor evidence="17">
        <name>Fe cation</name>
        <dbReference type="ChEBI" id="CHEBI:24875"/>
    </cofactor>
</comment>
<dbReference type="InterPro" id="IPR018506">
    <property type="entry name" value="Cyt_B5_heme-BS"/>
</dbReference>
<feature type="binding site" evidence="16">
    <location>
        <position position="314"/>
    </location>
    <ligand>
        <name>Zn(2+)</name>
        <dbReference type="ChEBI" id="CHEBI:29105"/>
        <label>1</label>
    </ligand>
</feature>
<dbReference type="HOGENOM" id="CLU_034756_0_0_1"/>
<dbReference type="InterPro" id="IPR014430">
    <property type="entry name" value="Scs7"/>
</dbReference>
<dbReference type="PROSITE" id="PS00191">
    <property type="entry name" value="CYTOCHROME_B5_1"/>
    <property type="match status" value="1"/>
</dbReference>
<comment type="cofactor">
    <cofactor evidence="15 16">
        <name>Zn(2+)</name>
        <dbReference type="ChEBI" id="CHEBI:29105"/>
    </cofactor>
    <text evidence="15 16">Binds 2 Zn(2+) ions per subunit that likely form a catalytic dimetal center.</text>
</comment>
<keyword evidence="5 18" id="KW-0812">Transmembrane</keyword>
<feature type="transmembrane region" description="Helical" evidence="18">
    <location>
        <begin position="203"/>
        <end position="220"/>
    </location>
</feature>
<dbReference type="GeneID" id="25260980"/>
<evidence type="ECO:0000256" key="5">
    <source>
        <dbReference type="ARBA" id="ARBA00022692"/>
    </source>
</evidence>
<evidence type="ECO:0000256" key="12">
    <source>
        <dbReference type="ARBA" id="ARBA00023098"/>
    </source>
</evidence>
<dbReference type="GO" id="GO:0005506">
    <property type="term" value="F:iron ion binding"/>
    <property type="evidence" value="ECO:0007669"/>
    <property type="project" value="UniProtKB-UniRule"/>
</dbReference>
<name>A0A098VMD4_9MICR</name>
<dbReference type="InterPro" id="IPR006694">
    <property type="entry name" value="Fatty_acid_hydroxylase"/>
</dbReference>
<feature type="binding site" evidence="16">
    <location>
        <position position="340"/>
    </location>
    <ligand>
        <name>Zn(2+)</name>
        <dbReference type="ChEBI" id="CHEBI:29105"/>
        <label>1</label>
    </ligand>
</feature>
<dbReference type="GO" id="GO:0020037">
    <property type="term" value="F:heme binding"/>
    <property type="evidence" value="ECO:0007669"/>
    <property type="project" value="InterPro"/>
</dbReference>
<feature type="binding site" description="axial binding residue" evidence="17">
    <location>
        <position position="87"/>
    </location>
    <ligand>
        <name>heme</name>
        <dbReference type="ChEBI" id="CHEBI:30413"/>
    </ligand>
    <ligandPart>
        <name>Fe</name>
        <dbReference type="ChEBI" id="CHEBI:18248"/>
    </ligandPart>
</feature>
<sequence length="365" mass="41593">MIDTNNTSDPIEAVTCPAAFASMEACKTPVMPYEEVKPNSFILLFKGVPHDIGPFISDHPGGSDILKILEEGSEISELMCDKSVHVHSALAYRLLEGMKKRSASNGDRGSRTDGDQHETQNAFLDLSRPLVWQLLSKESKFSKADYLNGIHTPQFLHHSARLFESDLLESLSKTAWWVIPLIWIPAAIALFTIGQSISSSGSFIINLGFSFFGLFLWSFVEYMVHRFLFHIDNTPFFPDNKIFLLAHFFLHGIHHFMPMDPYRLVMPPLMTLILGSFIWGVLRIFTSNLPIRMFIYSGLLVGYVWYDLTHYHLHHYHENYTLSKVMGPQEPLRKKHNGHHYRSPGKGFGVSSSFWDHVFGTMIAD</sequence>
<evidence type="ECO:0000256" key="9">
    <source>
        <dbReference type="ARBA" id="ARBA00022833"/>
    </source>
</evidence>
<evidence type="ECO:0000256" key="1">
    <source>
        <dbReference type="ARBA" id="ARBA00004477"/>
    </source>
</evidence>
<proteinExistence type="inferred from homology"/>
<comment type="pathway">
    <text evidence="2">Sphingolipid metabolism.</text>
</comment>
<evidence type="ECO:0000256" key="6">
    <source>
        <dbReference type="ARBA" id="ARBA00022723"/>
    </source>
</evidence>
<keyword evidence="6 15" id="KW-0479">Metal-binding</keyword>
<keyword evidence="8 15" id="KW-0276">Fatty acid metabolism</keyword>
<keyword evidence="11 15" id="KW-0560">Oxidoreductase</keyword>
<feature type="binding site" evidence="16">
    <location>
        <position position="225"/>
    </location>
    <ligand>
        <name>Zn(2+)</name>
        <dbReference type="ChEBI" id="CHEBI:29105"/>
        <label>1</label>
    </ligand>
</feature>
<feature type="binding site" evidence="16">
    <location>
        <position position="254"/>
    </location>
    <ligand>
        <name>Zn(2+)</name>
        <dbReference type="ChEBI" id="CHEBI:29105"/>
        <label>1</label>
    </ligand>
</feature>
<evidence type="ECO:0000256" key="11">
    <source>
        <dbReference type="ARBA" id="ARBA00023002"/>
    </source>
</evidence>